<dbReference type="OMA" id="MFQTTLY"/>
<name>T0QXZ5_SAPDV</name>
<keyword evidence="1" id="KW-1133">Transmembrane helix</keyword>
<dbReference type="OrthoDB" id="71470at2759"/>
<dbReference type="VEuPathDB" id="FungiDB:SDRG_03873"/>
<dbReference type="AlphaFoldDB" id="T0QXZ5"/>
<sequence length="560" mass="62828">MLSSKVAALSAAERPSYVVRRDRPSHVVRFILVLNLLSMSLKAYISEAFPWSPLPFPTTVFANFSDFNTSTLAESQRRYNRRTLPTLNTYTFDSMQNSHVLRHVFARTRTIPETDCTTDAIAGIPGAMYIGSSARSVICQCAASANMTQWHLRGGCYYDKQLSQLNGHTCVWVTAGDDIIGTDANETITITHVYTPMVLSPTFVWLKFLYRLSITGVVGYLLHTNYNVHVRELERALRRYGHRRDISGDWSYTIVIGDPTVLVLAHPLVTLGFVLDVWLSTDNVGIATLRASQLNDPLLMFQTTLYLSRLVWFAYAALSLVNMQLKRCHVEHRFKAVDPTIVAIAVTIYSFVLSWAGQNVPLLVALFQWLYRLPVPASRQNEELELILSCSVFTFMITIGPVTYGFFAMCLERVLPPHPGISYHSQSYTNIKNRVLYALLHHGGCSKRNEPARLSLGGTVHEALTQHPRDKRCVTMSWRATDCFVLCYSEDRVLDTTLRLSLVASVDPPRRAARGVTPEKTSEPSVYVVSQLAQHPGPWGSDTSPYSFVHPATGPTAWCL</sequence>
<reference evidence="2 3" key="1">
    <citation type="submission" date="2012-04" db="EMBL/GenBank/DDBJ databases">
        <title>The Genome Sequence of Saprolegnia declina VS20.</title>
        <authorList>
            <consortium name="The Broad Institute Genome Sequencing Platform"/>
            <person name="Russ C."/>
            <person name="Nusbaum C."/>
            <person name="Tyler B."/>
            <person name="van West P."/>
            <person name="Dieguez-Uribeondo J."/>
            <person name="de Bruijn I."/>
            <person name="Tripathy S."/>
            <person name="Jiang R."/>
            <person name="Young S.K."/>
            <person name="Zeng Q."/>
            <person name="Gargeya S."/>
            <person name="Fitzgerald M."/>
            <person name="Haas B."/>
            <person name="Abouelleil A."/>
            <person name="Alvarado L."/>
            <person name="Arachchi H.M."/>
            <person name="Berlin A."/>
            <person name="Chapman S.B."/>
            <person name="Goldberg J."/>
            <person name="Griggs A."/>
            <person name="Gujja S."/>
            <person name="Hansen M."/>
            <person name="Howarth C."/>
            <person name="Imamovic A."/>
            <person name="Larimer J."/>
            <person name="McCowen C."/>
            <person name="Montmayeur A."/>
            <person name="Murphy C."/>
            <person name="Neiman D."/>
            <person name="Pearson M."/>
            <person name="Priest M."/>
            <person name="Roberts A."/>
            <person name="Saif S."/>
            <person name="Shea T."/>
            <person name="Sisk P."/>
            <person name="Sykes S."/>
            <person name="Wortman J."/>
            <person name="Nusbaum C."/>
            <person name="Birren B."/>
        </authorList>
    </citation>
    <scope>NUCLEOTIDE SEQUENCE [LARGE SCALE GENOMIC DNA]</scope>
    <source>
        <strain evidence="2 3">VS20</strain>
    </source>
</reference>
<feature type="transmembrane region" description="Helical" evidence="1">
    <location>
        <begin position="208"/>
        <end position="229"/>
    </location>
</feature>
<accession>T0QXZ5</accession>
<organism evidence="2 3">
    <name type="scientific">Saprolegnia diclina (strain VS20)</name>
    <dbReference type="NCBI Taxonomy" id="1156394"/>
    <lineage>
        <taxon>Eukaryota</taxon>
        <taxon>Sar</taxon>
        <taxon>Stramenopiles</taxon>
        <taxon>Oomycota</taxon>
        <taxon>Saprolegniomycetes</taxon>
        <taxon>Saprolegniales</taxon>
        <taxon>Saprolegniaceae</taxon>
        <taxon>Saprolegnia</taxon>
    </lineage>
</organism>
<gene>
    <name evidence="2" type="ORF">SDRG_03873</name>
</gene>
<evidence type="ECO:0000313" key="2">
    <source>
        <dbReference type="EMBL" id="EQC38915.1"/>
    </source>
</evidence>
<feature type="transmembrane region" description="Helical" evidence="1">
    <location>
        <begin position="341"/>
        <end position="366"/>
    </location>
</feature>
<dbReference type="Proteomes" id="UP000030762">
    <property type="component" value="Unassembled WGS sequence"/>
</dbReference>
<keyword evidence="1" id="KW-0472">Membrane</keyword>
<proteinExistence type="predicted"/>
<protein>
    <submittedName>
        <fullName evidence="2">Uncharacterized protein</fullName>
    </submittedName>
</protein>
<dbReference type="InParanoid" id="T0QXZ5"/>
<feature type="transmembrane region" description="Helical" evidence="1">
    <location>
        <begin position="250"/>
        <end position="279"/>
    </location>
</feature>
<feature type="transmembrane region" description="Helical" evidence="1">
    <location>
        <begin position="386"/>
        <end position="407"/>
    </location>
</feature>
<feature type="transmembrane region" description="Helical" evidence="1">
    <location>
        <begin position="299"/>
        <end position="321"/>
    </location>
</feature>
<keyword evidence="3" id="KW-1185">Reference proteome</keyword>
<dbReference type="RefSeq" id="XP_008607739.1">
    <property type="nucleotide sequence ID" value="XM_008609517.1"/>
</dbReference>
<evidence type="ECO:0000313" key="3">
    <source>
        <dbReference type="Proteomes" id="UP000030762"/>
    </source>
</evidence>
<dbReference type="EMBL" id="JH767140">
    <property type="protein sequence ID" value="EQC38915.1"/>
    <property type="molecule type" value="Genomic_DNA"/>
</dbReference>
<keyword evidence="1" id="KW-0812">Transmembrane</keyword>
<evidence type="ECO:0000256" key="1">
    <source>
        <dbReference type="SAM" id="Phobius"/>
    </source>
</evidence>
<dbReference type="GeneID" id="19944600"/>